<evidence type="ECO:0000259" key="19">
    <source>
        <dbReference type="Pfam" id="PF00755"/>
    </source>
</evidence>
<evidence type="ECO:0000256" key="9">
    <source>
        <dbReference type="ARBA" id="ARBA00023098"/>
    </source>
</evidence>
<evidence type="ECO:0000256" key="1">
    <source>
        <dbReference type="ARBA" id="ARBA00004275"/>
    </source>
</evidence>
<dbReference type="InterPro" id="IPR042231">
    <property type="entry name" value="Cho/carn_acyl_trans_2"/>
</dbReference>
<dbReference type="Gene3D" id="3.30.559.10">
    <property type="entry name" value="Chloramphenicol acetyltransferase-like domain"/>
    <property type="match status" value="2"/>
</dbReference>
<dbReference type="GO" id="GO:0006631">
    <property type="term" value="P:fatty acid metabolic process"/>
    <property type="evidence" value="ECO:0007669"/>
    <property type="project" value="UniProtKB-KW"/>
</dbReference>
<evidence type="ECO:0000256" key="12">
    <source>
        <dbReference type="ARBA" id="ARBA00023140"/>
    </source>
</evidence>
<dbReference type="InterPro" id="IPR000542">
    <property type="entry name" value="Carn_acyl_trans"/>
</dbReference>
<evidence type="ECO:0000256" key="4">
    <source>
        <dbReference type="ARBA" id="ARBA00022448"/>
    </source>
</evidence>
<dbReference type="EMBL" id="CAJMWY010004185">
    <property type="protein sequence ID" value="CAE6522743.1"/>
    <property type="molecule type" value="Genomic_DNA"/>
</dbReference>
<dbReference type="GO" id="GO:0009437">
    <property type="term" value="P:carnitine metabolic process"/>
    <property type="evidence" value="ECO:0007669"/>
    <property type="project" value="TreeGrafter"/>
</dbReference>
<keyword evidence="8" id="KW-0809">Transit peptide</keyword>
<evidence type="ECO:0000256" key="7">
    <source>
        <dbReference type="ARBA" id="ARBA00022832"/>
    </source>
</evidence>
<dbReference type="SUPFAM" id="SSF52777">
    <property type="entry name" value="CoA-dependent acyltransferases"/>
    <property type="match status" value="2"/>
</dbReference>
<dbReference type="InterPro" id="IPR039551">
    <property type="entry name" value="Cho/carn_acyl_trans"/>
</dbReference>
<evidence type="ECO:0000313" key="20">
    <source>
        <dbReference type="EMBL" id="CAE6522743.1"/>
    </source>
</evidence>
<name>A0A8H3HL92_9AGAM</name>
<comment type="catalytic activity">
    <reaction evidence="14">
        <text>(R)-carnitine + acetyl-CoA = O-acetyl-(R)-carnitine + CoA</text>
        <dbReference type="Rhea" id="RHEA:21136"/>
        <dbReference type="ChEBI" id="CHEBI:16347"/>
        <dbReference type="ChEBI" id="CHEBI:57287"/>
        <dbReference type="ChEBI" id="CHEBI:57288"/>
        <dbReference type="ChEBI" id="CHEBI:57589"/>
        <dbReference type="EC" id="2.3.1.7"/>
    </reaction>
</comment>
<evidence type="ECO:0000256" key="17">
    <source>
        <dbReference type="ARBA" id="ARBA00073438"/>
    </source>
</evidence>
<protein>
    <recommendedName>
        <fullName evidence="17">Carnitine O-acetyltransferase, mitochondrial</fullName>
        <ecNumber evidence="16">2.3.1.7</ecNumber>
    </recommendedName>
</protein>
<dbReference type="Pfam" id="PF00755">
    <property type="entry name" value="Carn_acyltransf"/>
    <property type="match status" value="2"/>
</dbReference>
<dbReference type="PANTHER" id="PTHR22589">
    <property type="entry name" value="CARNITINE O-ACYLTRANSFERASE"/>
    <property type="match status" value="1"/>
</dbReference>
<feature type="domain" description="Choline/carnitine acyltransferase" evidence="19">
    <location>
        <begin position="58"/>
        <end position="449"/>
    </location>
</feature>
<gene>
    <name evidence="20" type="ORF">RDB_LOCUS159000</name>
</gene>
<evidence type="ECO:0000256" key="15">
    <source>
        <dbReference type="ARBA" id="ARBA00053195"/>
    </source>
</evidence>
<comment type="caution">
    <text evidence="20">The sequence shown here is derived from an EMBL/GenBank/DDBJ whole genome shotgun (WGS) entry which is preliminary data.</text>
</comment>
<keyword evidence="12" id="KW-0576">Peroxisome</keyword>
<evidence type="ECO:0000256" key="5">
    <source>
        <dbReference type="ARBA" id="ARBA00022679"/>
    </source>
</evidence>
<dbReference type="Proteomes" id="UP000663861">
    <property type="component" value="Unassembled WGS sequence"/>
</dbReference>
<dbReference type="PANTHER" id="PTHR22589:SF103">
    <property type="entry name" value="CARNITINE O-ACETYL-TRANSFERASE, ISOFORM A-RELATED"/>
    <property type="match status" value="1"/>
</dbReference>
<dbReference type="GO" id="GO:0005777">
    <property type="term" value="C:peroxisome"/>
    <property type="evidence" value="ECO:0007669"/>
    <property type="project" value="UniProtKB-SubCell"/>
</dbReference>
<evidence type="ECO:0000256" key="2">
    <source>
        <dbReference type="ARBA" id="ARBA00004443"/>
    </source>
</evidence>
<feature type="domain" description="Choline/carnitine acyltransferase" evidence="19">
    <location>
        <begin position="460"/>
        <end position="662"/>
    </location>
</feature>
<evidence type="ECO:0000256" key="16">
    <source>
        <dbReference type="ARBA" id="ARBA00066910"/>
    </source>
</evidence>
<dbReference type="EC" id="2.3.1.7" evidence="16"/>
<comment type="subcellular location">
    <subcellularLocation>
        <location evidence="2">Mitochondrion inner membrane</location>
        <topology evidence="2">Peripheral membrane protein</topology>
        <orientation evidence="2">Matrix side</orientation>
    </subcellularLocation>
    <subcellularLocation>
        <location evidence="1">Peroxisome</location>
    </subcellularLocation>
</comment>
<feature type="active site" description="Proton acceptor" evidence="18">
    <location>
        <position position="364"/>
    </location>
</feature>
<dbReference type="FunFam" id="3.30.559.70:FF:000007">
    <property type="entry name" value="Carnitine O-acetyltransferase, mitochondrial"/>
    <property type="match status" value="1"/>
</dbReference>
<accession>A0A8H3HL92</accession>
<evidence type="ECO:0000256" key="6">
    <source>
        <dbReference type="ARBA" id="ARBA00022792"/>
    </source>
</evidence>
<reference evidence="20" key="1">
    <citation type="submission" date="2021-01" db="EMBL/GenBank/DDBJ databases">
        <authorList>
            <person name="Kaushik A."/>
        </authorList>
    </citation>
    <scope>NUCLEOTIDE SEQUENCE</scope>
    <source>
        <strain evidence="20">AG4-RS23</strain>
    </source>
</reference>
<dbReference type="Gene3D" id="3.30.559.70">
    <property type="entry name" value="Choline/Carnitine o-acyltransferase, domain 2"/>
    <property type="match status" value="1"/>
</dbReference>
<comment type="similarity">
    <text evidence="3">Belongs to the carnitine/choline acetyltransferase family.</text>
</comment>
<evidence type="ECO:0000256" key="10">
    <source>
        <dbReference type="ARBA" id="ARBA00023128"/>
    </source>
</evidence>
<organism evidence="20 21">
    <name type="scientific">Rhizoctonia solani</name>
    <dbReference type="NCBI Taxonomy" id="456999"/>
    <lineage>
        <taxon>Eukaryota</taxon>
        <taxon>Fungi</taxon>
        <taxon>Dikarya</taxon>
        <taxon>Basidiomycota</taxon>
        <taxon>Agaricomycotina</taxon>
        <taxon>Agaricomycetes</taxon>
        <taxon>Cantharellales</taxon>
        <taxon>Ceratobasidiaceae</taxon>
        <taxon>Rhizoctonia</taxon>
    </lineage>
</organism>
<sequence>MLVRTRSSFCKHPRLSLSLRAASTTIPMVTRPSDWKSRAPPPLPNTKTFAGEPALPSLPVPDLDASLDRLKVTLRPLARSAEELKAAESKIEELRGAGLGKKLHERLLQRKEEKDKIGSSWLEEWWDDAAYLTYRDSVVINVSYYYGFTPHPAHLPQTTSHRAAALTRSAMLFRQRLKRGEITPDATKEGPMCMDTWRWMFDCCRVPGTDGKDFSVSFAQAGDTGDSVHVVVIRNGRLWRLDATAPGGGLLGTDELQKQFEYIYQNSQEKAPGVGVLSSNNRDVWAKDYQALREVPGNLEILREIESCAFIVCLDQGRPQGSVELSRASWHGGVKGEELGNRWVDKPCQFIVYDNGEAGFMGEHSVMDGTPTVRFCDEVLTDLHSQSFPHAGASVSSPLPAPTPLDFTLTPPLHTAIESARQAAFDLVNSQDLQYLLLPYGKDVVKTFNQDRTRARGQQGRAYGKDVVKTFNVSPDSWAQLIIQLAFWRLSKTGLVPGVNKGELVGTYEAATTRKFRKGRTETIRVVSDQVKAFCEAMDSDAPAERKISLFRDAAKVHIQRAREAGNAMGVDRHMFGLRHLVRADQGESMPSIFSDPLYQRAAKWTLSTSAIFSKHFPQYGWGEVVPDGFGVAYMTGYNDRMQFSITCRKEMPSAKFREEIKNAGEELYALFSQAQEHSKAKM</sequence>
<evidence type="ECO:0000256" key="11">
    <source>
        <dbReference type="ARBA" id="ARBA00023136"/>
    </source>
</evidence>
<keyword evidence="9" id="KW-0443">Lipid metabolism</keyword>
<keyword evidence="10" id="KW-0496">Mitochondrion</keyword>
<keyword evidence="11" id="KW-0472">Membrane</keyword>
<evidence type="ECO:0000256" key="14">
    <source>
        <dbReference type="ARBA" id="ARBA00052702"/>
    </source>
</evidence>
<comment type="function">
    <text evidence="15">Carnitine acetylase is specific for short chain fatty acids. Carnitine acetylase seems to affect the flux through the pyruvate dehydrogenase complex. It may be involved as well in the transport of acetyl-CoA into mitochondria.</text>
</comment>
<keyword evidence="7" id="KW-0276">Fatty acid metabolism</keyword>
<evidence type="ECO:0000313" key="21">
    <source>
        <dbReference type="Proteomes" id="UP000663861"/>
    </source>
</evidence>
<dbReference type="GO" id="GO:0004092">
    <property type="term" value="F:carnitine O-acetyltransferase activity"/>
    <property type="evidence" value="ECO:0007669"/>
    <property type="project" value="UniProtKB-EC"/>
</dbReference>
<dbReference type="GO" id="GO:0005743">
    <property type="term" value="C:mitochondrial inner membrane"/>
    <property type="evidence" value="ECO:0007669"/>
    <property type="project" value="UniProtKB-SubCell"/>
</dbReference>
<keyword evidence="6" id="KW-0999">Mitochondrion inner membrane</keyword>
<proteinExistence type="inferred from homology"/>
<dbReference type="AlphaFoldDB" id="A0A8H3HL92"/>
<dbReference type="PROSITE" id="PS00439">
    <property type="entry name" value="ACYLTRANSF_C_1"/>
    <property type="match status" value="1"/>
</dbReference>
<evidence type="ECO:0000256" key="13">
    <source>
        <dbReference type="ARBA" id="ARBA00023315"/>
    </source>
</evidence>
<evidence type="ECO:0000256" key="8">
    <source>
        <dbReference type="ARBA" id="ARBA00022946"/>
    </source>
</evidence>
<keyword evidence="5" id="KW-0808">Transferase</keyword>
<keyword evidence="4" id="KW-0813">Transport</keyword>
<keyword evidence="13" id="KW-0012">Acyltransferase</keyword>
<evidence type="ECO:0000256" key="18">
    <source>
        <dbReference type="PIRSR" id="PIRSR600542-1"/>
    </source>
</evidence>
<evidence type="ECO:0000256" key="3">
    <source>
        <dbReference type="ARBA" id="ARBA00005232"/>
    </source>
</evidence>
<dbReference type="InterPro" id="IPR023213">
    <property type="entry name" value="CAT-like_dom_sf"/>
</dbReference>